<dbReference type="Proteomes" id="UP000550260">
    <property type="component" value="Unassembled WGS sequence"/>
</dbReference>
<accession>A0A8E1W5S3</accession>
<comment type="caution">
    <text evidence="2">The sequence shown here is derived from an EMBL/GenBank/DDBJ whole genome shotgun (WGS) entry which is preliminary data.</text>
</comment>
<dbReference type="RefSeq" id="WP_101435628.1">
    <property type="nucleotide sequence ID" value="NZ_JACJHR010000082.1"/>
</dbReference>
<sequence length="92" mass="9777">MISNLMHTNPGTGLPVCTTVAAPRQGTGVSTFAHIDGTPRHRDGMRRIERNGAPAGITLATAAVVAAYPQVDVDLPTVKQFRVPLSIRERSS</sequence>
<accession>A0A2N3WCL6</accession>
<name>A0A2N3WCL6_9PSEU</name>
<evidence type="ECO:0000313" key="1">
    <source>
        <dbReference type="EMBL" id="MBB2504819.1"/>
    </source>
</evidence>
<reference evidence="2 3" key="1">
    <citation type="submission" date="2017-12" db="EMBL/GenBank/DDBJ databases">
        <title>Sequencing the genomes of 1000 Actinobacteria strains.</title>
        <authorList>
            <person name="Klenk H.-P."/>
        </authorList>
    </citation>
    <scope>NUCLEOTIDE SEQUENCE [LARGE SCALE GENOMIC DNA]</scope>
    <source>
        <strain evidence="2 3">DSM 45165</strain>
    </source>
</reference>
<protein>
    <submittedName>
        <fullName evidence="2">Uncharacterized protein</fullName>
    </submittedName>
</protein>
<evidence type="ECO:0000313" key="4">
    <source>
        <dbReference type="Proteomes" id="UP000550260"/>
    </source>
</evidence>
<dbReference type="Proteomes" id="UP000233750">
    <property type="component" value="Unassembled WGS sequence"/>
</dbReference>
<proteinExistence type="predicted"/>
<gene>
    <name evidence="2" type="ORF">ATK30_2378</name>
    <name evidence="1" type="ORF">H5411_37470</name>
</gene>
<organism evidence="2 3">
    <name type="scientific">Amycolatopsis echigonensis</name>
    <dbReference type="NCBI Taxonomy" id="2576905"/>
    <lineage>
        <taxon>Bacteria</taxon>
        <taxon>Bacillati</taxon>
        <taxon>Actinomycetota</taxon>
        <taxon>Actinomycetes</taxon>
        <taxon>Pseudonocardiales</taxon>
        <taxon>Pseudonocardiaceae</taxon>
        <taxon>Amycolatopsis</taxon>
    </lineage>
</organism>
<evidence type="ECO:0000313" key="3">
    <source>
        <dbReference type="Proteomes" id="UP000233750"/>
    </source>
</evidence>
<dbReference type="OrthoDB" id="3631791at2"/>
<reference evidence="1 4" key="2">
    <citation type="submission" date="2020-08" db="EMBL/GenBank/DDBJ databases">
        <title>Amycolatopsis echigonensis JCM 21831.</title>
        <authorList>
            <person name="Tedsree N."/>
            <person name="Kuncharoen N."/>
            <person name="Likhitwitayawuid K."/>
            <person name="Tanasupawat S."/>
        </authorList>
    </citation>
    <scope>NUCLEOTIDE SEQUENCE [LARGE SCALE GENOMIC DNA]</scope>
    <source>
        <strain evidence="1 4">JCM 21831</strain>
    </source>
</reference>
<keyword evidence="3" id="KW-1185">Reference proteome</keyword>
<dbReference type="EMBL" id="JACJHR010000082">
    <property type="protein sequence ID" value="MBB2504819.1"/>
    <property type="molecule type" value="Genomic_DNA"/>
</dbReference>
<dbReference type="AlphaFoldDB" id="A0A2N3WCL6"/>
<dbReference type="EMBL" id="PJMY01000003">
    <property type="protein sequence ID" value="PKV91597.1"/>
    <property type="molecule type" value="Genomic_DNA"/>
</dbReference>
<evidence type="ECO:0000313" key="2">
    <source>
        <dbReference type="EMBL" id="PKV91597.1"/>
    </source>
</evidence>